<dbReference type="GO" id="GO:0015074">
    <property type="term" value="P:DNA integration"/>
    <property type="evidence" value="ECO:0007669"/>
    <property type="project" value="UniProtKB-KW"/>
</dbReference>
<evidence type="ECO:0000256" key="15">
    <source>
        <dbReference type="ARBA" id="ARBA00022932"/>
    </source>
</evidence>
<proteinExistence type="predicted"/>
<dbReference type="Pfam" id="PF24626">
    <property type="entry name" value="SH3_Tf2-1"/>
    <property type="match status" value="1"/>
</dbReference>
<keyword evidence="4" id="KW-0808">Transferase</keyword>
<evidence type="ECO:0000313" key="24">
    <source>
        <dbReference type="Proteomes" id="UP000044841"/>
    </source>
</evidence>
<evidence type="ECO:0000256" key="14">
    <source>
        <dbReference type="ARBA" id="ARBA00022918"/>
    </source>
</evidence>
<dbReference type="CDD" id="cd01647">
    <property type="entry name" value="RT_LTR"/>
    <property type="match status" value="1"/>
</dbReference>
<protein>
    <recommendedName>
        <fullName evidence="1">RNA-directed DNA polymerase</fullName>
        <ecNumber evidence="1">2.7.7.49</ecNumber>
    </recommendedName>
</protein>
<keyword evidence="12" id="KW-0694">RNA-binding</keyword>
<dbReference type="Gene3D" id="2.40.70.10">
    <property type="entry name" value="Acid Proteases"/>
    <property type="match status" value="1"/>
</dbReference>
<keyword evidence="14" id="KW-0695">RNA-directed DNA polymerase</keyword>
<feature type="region of interest" description="Disordered" evidence="19">
    <location>
        <begin position="1"/>
        <end position="114"/>
    </location>
</feature>
<evidence type="ECO:0000256" key="7">
    <source>
        <dbReference type="ARBA" id="ARBA00022723"/>
    </source>
</evidence>
<feature type="compositionally biased region" description="Low complexity" evidence="19">
    <location>
        <begin position="60"/>
        <end position="80"/>
    </location>
</feature>
<feature type="region of interest" description="Disordered" evidence="19">
    <location>
        <begin position="538"/>
        <end position="588"/>
    </location>
</feature>
<evidence type="ECO:0000256" key="6">
    <source>
        <dbReference type="ARBA" id="ARBA00022722"/>
    </source>
</evidence>
<dbReference type="InterPro" id="IPR041588">
    <property type="entry name" value="Integrase_H2C2"/>
</dbReference>
<evidence type="ECO:0000256" key="18">
    <source>
        <dbReference type="PROSITE-ProRule" id="PRU00047"/>
    </source>
</evidence>
<dbReference type="GO" id="GO:0004519">
    <property type="term" value="F:endonuclease activity"/>
    <property type="evidence" value="ECO:0007669"/>
    <property type="project" value="UniProtKB-KW"/>
</dbReference>
<dbReference type="InterPro" id="IPR000477">
    <property type="entry name" value="RT_dom"/>
</dbReference>
<dbReference type="EMBL" id="CYGV01001956">
    <property type="protein sequence ID" value="CUA78236.1"/>
    <property type="molecule type" value="Genomic_DNA"/>
</dbReference>
<keyword evidence="24" id="KW-1185">Reference proteome</keyword>
<feature type="region of interest" description="Disordered" evidence="19">
    <location>
        <begin position="2119"/>
        <end position="2155"/>
    </location>
</feature>
<dbReference type="CDD" id="cd09274">
    <property type="entry name" value="RNase_HI_RT_Ty3"/>
    <property type="match status" value="1"/>
</dbReference>
<name>A0A0K6GIH5_9AGAM</name>
<dbReference type="PANTHER" id="PTHR37984:SF5">
    <property type="entry name" value="PROTEIN NYNRIN-LIKE"/>
    <property type="match status" value="1"/>
</dbReference>
<dbReference type="GO" id="GO:0004190">
    <property type="term" value="F:aspartic-type endopeptidase activity"/>
    <property type="evidence" value="ECO:0007669"/>
    <property type="project" value="UniProtKB-KW"/>
</dbReference>
<dbReference type="GO" id="GO:0008270">
    <property type="term" value="F:zinc ion binding"/>
    <property type="evidence" value="ECO:0007669"/>
    <property type="project" value="UniProtKB-KW"/>
</dbReference>
<dbReference type="Pfam" id="PF08284">
    <property type="entry name" value="RVP_2"/>
    <property type="match status" value="1"/>
</dbReference>
<organism evidence="23 24">
    <name type="scientific">Rhizoctonia solani</name>
    <dbReference type="NCBI Taxonomy" id="456999"/>
    <lineage>
        <taxon>Eukaryota</taxon>
        <taxon>Fungi</taxon>
        <taxon>Dikarya</taxon>
        <taxon>Basidiomycota</taxon>
        <taxon>Agaricomycotina</taxon>
        <taxon>Agaricomycetes</taxon>
        <taxon>Cantharellales</taxon>
        <taxon>Ceratobasidiaceae</taxon>
        <taxon>Rhizoctonia</taxon>
    </lineage>
</organism>
<dbReference type="Pfam" id="PF17921">
    <property type="entry name" value="Integrase_H2C2"/>
    <property type="match status" value="1"/>
</dbReference>
<dbReference type="SUPFAM" id="SSF56672">
    <property type="entry name" value="DNA/RNA polymerases"/>
    <property type="match status" value="1"/>
</dbReference>
<evidence type="ECO:0000313" key="23">
    <source>
        <dbReference type="EMBL" id="CUA78236.1"/>
    </source>
</evidence>
<dbReference type="Proteomes" id="UP000044841">
    <property type="component" value="Unassembled WGS sequence"/>
</dbReference>
<dbReference type="GO" id="GO:0003964">
    <property type="term" value="F:RNA-directed DNA polymerase activity"/>
    <property type="evidence" value="ECO:0007669"/>
    <property type="project" value="UniProtKB-KW"/>
</dbReference>
<keyword evidence="8" id="KW-0064">Aspartyl protease</keyword>
<evidence type="ECO:0000256" key="11">
    <source>
        <dbReference type="ARBA" id="ARBA00022842"/>
    </source>
</evidence>
<keyword evidence="18" id="KW-0863">Zinc-finger</keyword>
<dbReference type="SUPFAM" id="SSF53098">
    <property type="entry name" value="Ribonuclease H-like"/>
    <property type="match status" value="1"/>
</dbReference>
<dbReference type="InterPro" id="IPR036875">
    <property type="entry name" value="Znf_CCHC_sf"/>
</dbReference>
<evidence type="ECO:0000256" key="2">
    <source>
        <dbReference type="ARBA" id="ARBA00022664"/>
    </source>
</evidence>
<dbReference type="InterPro" id="IPR056924">
    <property type="entry name" value="SH3_Tf2-1"/>
</dbReference>
<dbReference type="InterPro" id="IPR036397">
    <property type="entry name" value="RNaseH_sf"/>
</dbReference>
<dbReference type="SUPFAM" id="SSF57756">
    <property type="entry name" value="Retrovirus zinc finger-like domains"/>
    <property type="match status" value="1"/>
</dbReference>
<feature type="compositionally biased region" description="Low complexity" evidence="19">
    <location>
        <begin position="2121"/>
        <end position="2138"/>
    </location>
</feature>
<dbReference type="Gene3D" id="3.30.420.10">
    <property type="entry name" value="Ribonuclease H-like superfamily/Ribonuclease H"/>
    <property type="match status" value="1"/>
</dbReference>
<evidence type="ECO:0000256" key="3">
    <source>
        <dbReference type="ARBA" id="ARBA00022670"/>
    </source>
</evidence>
<dbReference type="GO" id="GO:0006310">
    <property type="term" value="P:DNA recombination"/>
    <property type="evidence" value="ECO:0007669"/>
    <property type="project" value="UniProtKB-KW"/>
</dbReference>
<keyword evidence="15" id="KW-0239">DNA-directed DNA polymerase</keyword>
<dbReference type="InterPro" id="IPR050951">
    <property type="entry name" value="Retrovirus_Pol_polyprotein"/>
</dbReference>
<dbReference type="Pfam" id="PF00078">
    <property type="entry name" value="RVT_1"/>
    <property type="match status" value="1"/>
</dbReference>
<dbReference type="InterPro" id="IPR012337">
    <property type="entry name" value="RNaseH-like_sf"/>
</dbReference>
<feature type="domain" description="Integrase catalytic" evidence="22">
    <location>
        <begin position="1599"/>
        <end position="1762"/>
    </location>
</feature>
<dbReference type="Gene3D" id="4.10.60.10">
    <property type="entry name" value="Zinc finger, CCHC-type"/>
    <property type="match status" value="1"/>
</dbReference>
<evidence type="ECO:0000256" key="9">
    <source>
        <dbReference type="ARBA" id="ARBA00022759"/>
    </source>
</evidence>
<evidence type="ECO:0000256" key="8">
    <source>
        <dbReference type="ARBA" id="ARBA00022750"/>
    </source>
</evidence>
<dbReference type="Gene3D" id="3.30.70.270">
    <property type="match status" value="2"/>
</dbReference>
<dbReference type="PROSITE" id="PS50994">
    <property type="entry name" value="INTEGRASE"/>
    <property type="match status" value="1"/>
</dbReference>
<evidence type="ECO:0000256" key="5">
    <source>
        <dbReference type="ARBA" id="ARBA00022695"/>
    </source>
</evidence>
<evidence type="ECO:0000259" key="22">
    <source>
        <dbReference type="PROSITE" id="PS50994"/>
    </source>
</evidence>
<evidence type="ECO:0000256" key="19">
    <source>
        <dbReference type="SAM" id="MobiDB-lite"/>
    </source>
</evidence>
<dbReference type="PANTHER" id="PTHR37984">
    <property type="entry name" value="PROTEIN CBG26694"/>
    <property type="match status" value="1"/>
</dbReference>
<dbReference type="GO" id="GO:0003677">
    <property type="term" value="F:DNA binding"/>
    <property type="evidence" value="ECO:0007669"/>
    <property type="project" value="UniProtKB-KW"/>
</dbReference>
<keyword evidence="16" id="KW-0238">DNA-binding</keyword>
<dbReference type="InterPro" id="IPR001584">
    <property type="entry name" value="Integrase_cat-core"/>
</dbReference>
<reference evidence="23 24" key="1">
    <citation type="submission" date="2015-07" db="EMBL/GenBank/DDBJ databases">
        <authorList>
            <person name="Noorani M."/>
        </authorList>
    </citation>
    <scope>NUCLEOTIDE SEQUENCE [LARGE SCALE GENOMIC DNA]</scope>
    <source>
        <strain evidence="23">BBA 69670</strain>
    </source>
</reference>
<dbReference type="GO" id="GO:0003887">
    <property type="term" value="F:DNA-directed DNA polymerase activity"/>
    <property type="evidence" value="ECO:0007669"/>
    <property type="project" value="UniProtKB-KW"/>
</dbReference>
<evidence type="ECO:0000256" key="16">
    <source>
        <dbReference type="ARBA" id="ARBA00023125"/>
    </source>
</evidence>
<dbReference type="GO" id="GO:0006508">
    <property type="term" value="P:proteolysis"/>
    <property type="evidence" value="ECO:0007669"/>
    <property type="project" value="UniProtKB-KW"/>
</dbReference>
<feature type="compositionally biased region" description="Basic and acidic residues" evidence="19">
    <location>
        <begin position="161"/>
        <end position="172"/>
    </location>
</feature>
<evidence type="ECO:0000259" key="20">
    <source>
        <dbReference type="PROSITE" id="PS50158"/>
    </source>
</evidence>
<dbReference type="Gene3D" id="3.10.10.10">
    <property type="entry name" value="HIV Type 1 Reverse Transcriptase, subunit A, domain 1"/>
    <property type="match status" value="1"/>
</dbReference>
<dbReference type="InterPro" id="IPR021109">
    <property type="entry name" value="Peptidase_aspartic_dom_sf"/>
</dbReference>
<evidence type="ECO:0000256" key="17">
    <source>
        <dbReference type="ARBA" id="ARBA00023172"/>
    </source>
</evidence>
<dbReference type="InterPro" id="IPR043128">
    <property type="entry name" value="Rev_trsase/Diguanyl_cyclase"/>
</dbReference>
<dbReference type="Gene3D" id="1.10.340.70">
    <property type="match status" value="1"/>
</dbReference>
<dbReference type="Pfam" id="PF17917">
    <property type="entry name" value="RT_RNaseH"/>
    <property type="match status" value="1"/>
</dbReference>
<dbReference type="InterPro" id="IPR043502">
    <property type="entry name" value="DNA/RNA_pol_sf"/>
</dbReference>
<feature type="compositionally biased region" description="Basic and acidic residues" evidence="19">
    <location>
        <begin position="239"/>
        <end position="252"/>
    </location>
</feature>
<dbReference type="GO" id="GO:0006397">
    <property type="term" value="P:mRNA processing"/>
    <property type="evidence" value="ECO:0007669"/>
    <property type="project" value="UniProtKB-KW"/>
</dbReference>
<evidence type="ECO:0000256" key="1">
    <source>
        <dbReference type="ARBA" id="ARBA00012493"/>
    </source>
</evidence>
<feature type="region of interest" description="Disordered" evidence="19">
    <location>
        <begin position="223"/>
        <end position="252"/>
    </location>
</feature>
<evidence type="ECO:0000256" key="12">
    <source>
        <dbReference type="ARBA" id="ARBA00022884"/>
    </source>
</evidence>
<evidence type="ECO:0000256" key="13">
    <source>
        <dbReference type="ARBA" id="ARBA00022908"/>
    </source>
</evidence>
<keyword evidence="11" id="KW-0460">Magnesium</keyword>
<feature type="domain" description="CCHC-type" evidence="20">
    <location>
        <begin position="601"/>
        <end position="617"/>
    </location>
</feature>
<keyword evidence="13" id="KW-0229">DNA integration</keyword>
<evidence type="ECO:0000259" key="21">
    <source>
        <dbReference type="PROSITE" id="PS50878"/>
    </source>
</evidence>
<evidence type="ECO:0000256" key="4">
    <source>
        <dbReference type="ARBA" id="ARBA00022679"/>
    </source>
</evidence>
<keyword evidence="17" id="KW-0233">DNA recombination</keyword>
<dbReference type="EC" id="2.7.7.49" evidence="1"/>
<feature type="compositionally biased region" description="Low complexity" evidence="19">
    <location>
        <begin position="316"/>
        <end position="326"/>
    </location>
</feature>
<keyword evidence="18" id="KW-0862">Zinc</keyword>
<feature type="region of interest" description="Disordered" evidence="19">
    <location>
        <begin position="271"/>
        <end position="336"/>
    </location>
</feature>
<keyword evidence="2" id="KW-0507">mRNA processing</keyword>
<feature type="compositionally biased region" description="Basic and acidic residues" evidence="19">
    <location>
        <begin position="553"/>
        <end position="586"/>
    </location>
</feature>
<keyword evidence="6" id="KW-0540">Nuclease</keyword>
<dbReference type="PROSITE" id="PS50878">
    <property type="entry name" value="RT_POL"/>
    <property type="match status" value="1"/>
</dbReference>
<keyword evidence="10" id="KW-0378">Hydrolase</keyword>
<dbReference type="GO" id="GO:0003723">
    <property type="term" value="F:RNA binding"/>
    <property type="evidence" value="ECO:0007669"/>
    <property type="project" value="UniProtKB-KW"/>
</dbReference>
<dbReference type="InterPro" id="IPR041373">
    <property type="entry name" value="RT_RNaseH"/>
</dbReference>
<keyword evidence="7" id="KW-0479">Metal-binding</keyword>
<feature type="compositionally biased region" description="Polar residues" evidence="19">
    <location>
        <begin position="28"/>
        <end position="38"/>
    </location>
</feature>
<feature type="compositionally biased region" description="Basic and acidic residues" evidence="19">
    <location>
        <begin position="295"/>
        <end position="309"/>
    </location>
</feature>
<gene>
    <name evidence="23" type="ORF">RSOLAG22IIIB_06948</name>
</gene>
<feature type="compositionally biased region" description="Polar residues" evidence="19">
    <location>
        <begin position="2141"/>
        <end position="2155"/>
    </location>
</feature>
<dbReference type="CDD" id="cd00303">
    <property type="entry name" value="retropepsin_like"/>
    <property type="match status" value="1"/>
</dbReference>
<keyword evidence="9" id="KW-0255">Endonuclease</keyword>
<accession>A0A0K6GIH5</accession>
<keyword evidence="5" id="KW-0548">Nucleotidyltransferase</keyword>
<dbReference type="InterPro" id="IPR001878">
    <property type="entry name" value="Znf_CCHC"/>
</dbReference>
<dbReference type="PROSITE" id="PS50158">
    <property type="entry name" value="ZF_CCHC"/>
    <property type="match status" value="1"/>
</dbReference>
<keyword evidence="3" id="KW-0645">Protease</keyword>
<feature type="region of interest" description="Disordered" evidence="19">
    <location>
        <begin position="150"/>
        <end position="192"/>
    </location>
</feature>
<evidence type="ECO:0000256" key="10">
    <source>
        <dbReference type="ARBA" id="ARBA00022801"/>
    </source>
</evidence>
<dbReference type="GO" id="GO:0005634">
    <property type="term" value="C:nucleus"/>
    <property type="evidence" value="ECO:0007669"/>
    <property type="project" value="UniProtKB-ARBA"/>
</dbReference>
<sequence>MSSKNDSARALSGHGRQTTSDEPHQRSRSASVASTTPEVNPFESTPRPRSNKSKEPGNPAHTAATRATTSASRPDSRASAVPTTAGRDSASGARTDRLKSGEVGEQNDEGKGAFAEANTGIIGIEIDDHENHESSNVFANMGLHAKNALAPTHNIVSGNKPETEKRNEESERRKPKAWSWQMAGGDEASPSIGKHTEEKMIVLPSEEPDPKIDATYDDAMVKNGGREDPNIFGTTEVTNEPKGKNKSNVELEPAKGRLSLGVRMQDLEGERKVTHTPAPMPSSVRNRGLPTGGYLHDRLTTPAKSRKEIANNGDPSDSSDSSSSSDSDSDDFNNMNPHELAKYIKKLKKKNKEKKEKEKIKKLQLSGFKTKLPMTYSGTSDFDTFEQFMYEIELWVEDTGFEDHEAVRHIKGFLKDKAATFYMSHIAPESSKYTLTVLFQELFDYCFLPDIQARIRHKFSNMNQTNRGFKDFYRELKKIQRRLTDINDKAVAVRMWEGAQSYLRIEWARNSYSAEHNTLEELEELAIRYENAEKIRRAEENRSNDWRSTYKGKKPDYRKPREEEKKQEVPKYDRHGDKQPKKEKVPRLSAEQFVEYRASGKCTFCHEVGHITKDCPKRNYAKPKGLSSSAVSFKRIHELEGTTESSRRVYSVSFEETHMNNLKEPQEIGEFYSIEQTMDICAIKKNPSPPMEWNTSKPRDKERKVPQPIVLEVFIDRNPAGALLDSGSHGDFVSTTLVDQLRLKKTRLAKPIGLQMAVSGSKSSINWCANAQFQYQGIDEPRTFNVMNIENYDLILGTPFLFQFKITFGINPPNVLIGSNKSNDIQGGTVTTIALLSAELLEDELEKIHAQLSNACKDLFKTAVETLLPPFRVINHRIPLIDNKKPLPWRASKCPEKLKDQWEKKRDAYIQSGRWRFATGRNATPMLFITKKSNDDTVKLRTVLDKRALNDNTHKLASPLPDQADILWRVQKHKYQSLIDGKDAYEQIRVEPEDVPNTLFITPDGTMVSEVMQIGDTNASATYQSLMNVLLEKGRGKYWDVFLDDIVVYTDTIEEHVQRMHELFNILRREKLYLSTGKIQILVPELQILGHVIDKNGIRMDPDKVDSMLKWKVPTTKEQIMAFLGAVGYLAPNCEGVRIPMGVLSSRSASNKHWNWDHTAQRAFDEVKSIVQKHHETHHVALDYSKEAPPINLVTDACLTGASGVLSQGKDISTAKVVVFWSGKFTSTQQNYAVHELELLAIKESLDQFRHLLVGTNFRIYTDHRALEHFKTQKDLSLQQVRWSHVFNKFDFDIIYIPGETNKLADTLSRLYENEQPGTVCAQSEYVQDRDELPNLEAFSADLTNRLCGPITRPILVAEEAKAVQLASVSPEEVQIATGLRRSTRERKPVERLEVSHVPTHKRAPPKWKVNKIKAREEAATENEKSTTKYGNATKVAEVSELKEKEIAPHILEKSEAEEKPTVIAGKKIFYDPTPNLLDKIKGRYVEDKFYKFIIENPSHFKKFEVQNDLIYIKESEGRALCVPNIEIGGQKLREVVIRDAHVQTGHSGRKRTLYALRGKAWWKSMVMDIQEYCALCHVCMTTKHQTQSKMGLLTPMDPEKEPWACIQIDFVSPLPESENLNGKWDMLCVVIDQVTSMIRLIPTRQNYKARDMAEVLFNDIFKLHGLPKAIVSDRDKLFDSKFWRELCRLTKTELRMSSGYHPETDGLTERSHKTSFQMIRQSIEGKQEEWVKHIPGVEHAMNLSQSEATGFSPFFLNYGRYPTGSRWESDSIYPGVRKFLRRQKESLAIAHDAIIDACTRMTAQANQHHRSADITEGDRVYLSTKNLRLPKKMSRKLARKYIGPMKVLKEIVKGNTYELKLPSDLKDRGIHPVFHASLLRIHVPNDDKKFPARAGEHFASLTDAPREWGVKAIVQHAGKGKETRFEVEWANGVRTWEEYRDIKHLEALDEYLELQGVESVMKLPWTAEYGLEEMEFGVDSDEEQENLSESSIKEQDGSIQVNSITIASIIDELVYYGRPMHPSSNPTRHNGMYTFTAEELVDCGIYRANLFCVRRGTIANAGTEPPKYQSLRALLRVIQEQETAARPNANPDMELLAASMRELTVALGRTNMVERSHNNQVNGTTTNTYSTTVQSRTPLEPNTYTQNANRQQANNGLRAYRSTLSERIGARVSPYERRPRGGVKV</sequence>
<feature type="domain" description="Reverse transcriptase" evidence="21">
    <location>
        <begin position="910"/>
        <end position="1093"/>
    </location>
</feature>